<reference evidence="7 8" key="1">
    <citation type="submission" date="2016-10" db="EMBL/GenBank/DDBJ databases">
        <authorList>
            <person name="de Groot N.N."/>
        </authorList>
    </citation>
    <scope>NUCLEOTIDE SEQUENCE [LARGE SCALE GENOMIC DNA]</scope>
    <source>
        <strain evidence="7 8">ATCC 51327</strain>
    </source>
</reference>
<dbReference type="PANTHER" id="PTHR43332:SF2">
    <property type="entry name" value="INNER MEMBRANE TRANSPORT PERMEASE YADH"/>
    <property type="match status" value="1"/>
</dbReference>
<keyword evidence="5" id="KW-0813">Transport</keyword>
<dbReference type="GO" id="GO:0043190">
    <property type="term" value="C:ATP-binding cassette (ABC) transporter complex"/>
    <property type="evidence" value="ECO:0007669"/>
    <property type="project" value="InterPro"/>
</dbReference>
<evidence type="ECO:0000313" key="8">
    <source>
        <dbReference type="Proteomes" id="UP000199006"/>
    </source>
</evidence>
<evidence type="ECO:0000259" key="6">
    <source>
        <dbReference type="PROSITE" id="PS51012"/>
    </source>
</evidence>
<evidence type="ECO:0000256" key="2">
    <source>
        <dbReference type="ARBA" id="ARBA00022692"/>
    </source>
</evidence>
<keyword evidence="4 5" id="KW-0472">Membrane</keyword>
<dbReference type="GO" id="GO:0140359">
    <property type="term" value="F:ABC-type transporter activity"/>
    <property type="evidence" value="ECO:0007669"/>
    <property type="project" value="InterPro"/>
</dbReference>
<keyword evidence="2 5" id="KW-0812">Transmembrane</keyword>
<comment type="subcellular location">
    <subcellularLocation>
        <location evidence="5">Cell membrane</location>
        <topology evidence="5">Multi-pass membrane protein</topology>
    </subcellularLocation>
    <subcellularLocation>
        <location evidence="1">Membrane</location>
        <topology evidence="1">Multi-pass membrane protein</topology>
    </subcellularLocation>
</comment>
<dbReference type="Pfam" id="PF01061">
    <property type="entry name" value="ABC2_membrane"/>
    <property type="match status" value="1"/>
</dbReference>
<keyword evidence="3 5" id="KW-1133">Transmembrane helix</keyword>
<evidence type="ECO:0000256" key="1">
    <source>
        <dbReference type="ARBA" id="ARBA00004141"/>
    </source>
</evidence>
<dbReference type="PIRSF" id="PIRSF006648">
    <property type="entry name" value="DrrB"/>
    <property type="match status" value="1"/>
</dbReference>
<feature type="transmembrane region" description="Helical" evidence="5">
    <location>
        <begin position="169"/>
        <end position="189"/>
    </location>
</feature>
<feature type="transmembrane region" description="Helical" evidence="5">
    <location>
        <begin position="224"/>
        <end position="248"/>
    </location>
</feature>
<name>A0A1I4LUH5_9FIRM</name>
<feature type="transmembrane region" description="Helical" evidence="5">
    <location>
        <begin position="109"/>
        <end position="133"/>
    </location>
</feature>
<dbReference type="NCBIfam" id="NF011648">
    <property type="entry name" value="PRK15066.1"/>
    <property type="match status" value="1"/>
</dbReference>
<dbReference type="PANTHER" id="PTHR43332">
    <property type="entry name" value="INNER MEMBRANE TRANSPORT PERMEASE YADH-RELATED"/>
    <property type="match status" value="1"/>
</dbReference>
<dbReference type="RefSeq" id="WP_245750880.1">
    <property type="nucleotide sequence ID" value="NZ_FOTI01000044.1"/>
</dbReference>
<dbReference type="EMBL" id="FOTI01000044">
    <property type="protein sequence ID" value="SFL94672.1"/>
    <property type="molecule type" value="Genomic_DNA"/>
</dbReference>
<organism evidence="7 8">
    <name type="scientific">Halanaerobium salsuginis</name>
    <dbReference type="NCBI Taxonomy" id="29563"/>
    <lineage>
        <taxon>Bacteria</taxon>
        <taxon>Bacillati</taxon>
        <taxon>Bacillota</taxon>
        <taxon>Clostridia</taxon>
        <taxon>Halanaerobiales</taxon>
        <taxon>Halanaerobiaceae</taxon>
        <taxon>Halanaerobium</taxon>
    </lineage>
</organism>
<gene>
    <name evidence="7" type="ORF">SAMN02983006_02414</name>
</gene>
<feature type="transmembrane region" description="Helical" evidence="5">
    <location>
        <begin position="140"/>
        <end position="163"/>
    </location>
</feature>
<feature type="transmembrane region" description="Helical" evidence="5">
    <location>
        <begin position="20"/>
        <end position="42"/>
    </location>
</feature>
<comment type="similarity">
    <text evidence="5">Belongs to the ABC-2 integral membrane protein family.</text>
</comment>
<feature type="transmembrane region" description="Helical" evidence="5">
    <location>
        <begin position="84"/>
        <end position="103"/>
    </location>
</feature>
<sequence>MLTINKITFSSLVKREIFRFSKVAIQTIFAPLISTGLYLIIFSYSFQNREVTEYGIPYINFIVPGLILMSLIQNSFANTSSSLIGAKYNGIIIDFLLAPFSYIELSLGFMIGGIIRGMLVGSVTYLISIFFYGGSIAHPFLAVVFALLVSAVFSLFGIIAGLWSEKFDHVSIFSNFFITPLTFLSGVFYSVKGLPGIWGKLSLFNPVFYMVDAVRYAFVGQSDISPTFSALIISAFAVALLFLVTYLFKIGYKIKS</sequence>
<keyword evidence="5" id="KW-1003">Cell membrane</keyword>
<proteinExistence type="inferred from homology"/>
<evidence type="ECO:0000256" key="4">
    <source>
        <dbReference type="ARBA" id="ARBA00023136"/>
    </source>
</evidence>
<dbReference type="STRING" id="29563.SAMN02983006_02414"/>
<evidence type="ECO:0000256" key="3">
    <source>
        <dbReference type="ARBA" id="ARBA00022989"/>
    </source>
</evidence>
<evidence type="ECO:0000256" key="5">
    <source>
        <dbReference type="RuleBase" id="RU361157"/>
    </source>
</evidence>
<accession>A0A1I4LUH5</accession>
<keyword evidence="8" id="KW-1185">Reference proteome</keyword>
<feature type="domain" description="ABC transmembrane type-2" evidence="6">
    <location>
        <begin position="22"/>
        <end position="251"/>
    </location>
</feature>
<dbReference type="AlphaFoldDB" id="A0A1I4LUH5"/>
<evidence type="ECO:0000313" key="7">
    <source>
        <dbReference type="EMBL" id="SFL94672.1"/>
    </source>
</evidence>
<dbReference type="InterPro" id="IPR000412">
    <property type="entry name" value="ABC_2_transport"/>
</dbReference>
<dbReference type="Proteomes" id="UP000199006">
    <property type="component" value="Unassembled WGS sequence"/>
</dbReference>
<feature type="transmembrane region" description="Helical" evidence="5">
    <location>
        <begin position="54"/>
        <end position="72"/>
    </location>
</feature>
<dbReference type="PROSITE" id="PS51012">
    <property type="entry name" value="ABC_TM2"/>
    <property type="match status" value="1"/>
</dbReference>
<dbReference type="InterPro" id="IPR013525">
    <property type="entry name" value="ABC2_TM"/>
</dbReference>
<dbReference type="InterPro" id="IPR052522">
    <property type="entry name" value="ABC-2_transport_permease"/>
</dbReference>
<dbReference type="InterPro" id="IPR047817">
    <property type="entry name" value="ABC2_TM_bact-type"/>
</dbReference>
<protein>
    <recommendedName>
        <fullName evidence="5">Transport permease protein</fullName>
    </recommendedName>
</protein>
<dbReference type="PRINTS" id="PR00164">
    <property type="entry name" value="ABC2TRNSPORT"/>
</dbReference>